<accession>A0A493TS10</accession>
<dbReference type="AlphaFoldDB" id="A0A493TS10"/>
<dbReference type="SMART" id="SM00054">
    <property type="entry name" value="EFh"/>
    <property type="match status" value="2"/>
</dbReference>
<dbReference type="FunFam" id="1.10.238.10:FF:000112">
    <property type="entry name" value="EF-hand domain family, member D2"/>
    <property type="match status" value="1"/>
</dbReference>
<proteinExistence type="predicted"/>
<reference evidence="6" key="2">
    <citation type="submission" date="2025-08" db="UniProtKB">
        <authorList>
            <consortium name="Ensembl"/>
        </authorList>
    </citation>
    <scope>IDENTIFICATION</scope>
</reference>
<dbReference type="STRING" id="8840.ENSAPLP00000028390"/>
<dbReference type="PANTHER" id="PTHR13025:SF5">
    <property type="entry name" value="EF-HAND DOMAIN-CONTAINING PROTEIN D1"/>
    <property type="match status" value="1"/>
</dbReference>
<sequence length="324" mass="35050">MASEELAQKLQRRLQLEESGAEGDGGAAPTPAPAPSGGEEERGSLTGSAGAELSAKLARRHDINEGAAQPRLAAVFNPYTEFKEFSRRQIKDMERMFRLYDSGRDGYIDLMELKLMMEKLGAPQTHLGLKNMIKEVDEDFDGKLSFREVRVAMGTAGNMVVGQREEASGPHSLAVGSPIPSVCLQLWGTAEKQVSFPTPWTASAGALSASISMWQQWYQVLKSSYLPTCLESTYESCCSHPGVLTAPCCSWGWHRFGTSLQSQGAFAGFLQYSGSGLISSAGEGLCSEQPVLWSAEGFSFQFMLGPSTSHSDLPQQALCPCSKE</sequence>
<keyword evidence="7" id="KW-1185">Reference proteome</keyword>
<dbReference type="SUPFAM" id="SSF47473">
    <property type="entry name" value="EF-hand"/>
    <property type="match status" value="1"/>
</dbReference>
<dbReference type="GO" id="GO:0031175">
    <property type="term" value="P:neuron projection development"/>
    <property type="evidence" value="ECO:0007669"/>
    <property type="project" value="Ensembl"/>
</dbReference>
<dbReference type="Ensembl" id="ENSAPLT00000025545.1">
    <property type="protein sequence ID" value="ENSAPLP00000028390.1"/>
    <property type="gene ID" value="ENSAPLG00000022380.1"/>
</dbReference>
<dbReference type="Gene3D" id="1.10.238.10">
    <property type="entry name" value="EF-hand"/>
    <property type="match status" value="1"/>
</dbReference>
<evidence type="ECO:0000313" key="7">
    <source>
        <dbReference type="Proteomes" id="UP000016666"/>
    </source>
</evidence>
<evidence type="ECO:0000256" key="2">
    <source>
        <dbReference type="ARBA" id="ARBA00022737"/>
    </source>
</evidence>
<dbReference type="GO" id="GO:0061891">
    <property type="term" value="F:calcium ion sensor activity"/>
    <property type="evidence" value="ECO:0007669"/>
    <property type="project" value="Ensembl"/>
</dbReference>
<dbReference type="Pfam" id="PF13499">
    <property type="entry name" value="EF-hand_7"/>
    <property type="match status" value="1"/>
</dbReference>
<evidence type="ECO:0000256" key="1">
    <source>
        <dbReference type="ARBA" id="ARBA00022723"/>
    </source>
</evidence>
<feature type="domain" description="EF-hand" evidence="5">
    <location>
        <begin position="88"/>
        <end position="123"/>
    </location>
</feature>
<dbReference type="GO" id="GO:0005509">
    <property type="term" value="F:calcium ion binding"/>
    <property type="evidence" value="ECO:0007669"/>
    <property type="project" value="InterPro"/>
</dbReference>
<organism evidence="6 7">
    <name type="scientific">Anas platyrhynchos platyrhynchos</name>
    <name type="common">Northern mallard</name>
    <dbReference type="NCBI Taxonomy" id="8840"/>
    <lineage>
        <taxon>Eukaryota</taxon>
        <taxon>Metazoa</taxon>
        <taxon>Chordata</taxon>
        <taxon>Craniata</taxon>
        <taxon>Vertebrata</taxon>
        <taxon>Euteleostomi</taxon>
        <taxon>Archelosauria</taxon>
        <taxon>Archosauria</taxon>
        <taxon>Dinosauria</taxon>
        <taxon>Saurischia</taxon>
        <taxon>Theropoda</taxon>
        <taxon>Coelurosauria</taxon>
        <taxon>Aves</taxon>
        <taxon>Neognathae</taxon>
        <taxon>Galloanserae</taxon>
        <taxon>Anseriformes</taxon>
        <taxon>Anatidae</taxon>
        <taxon>Anatinae</taxon>
        <taxon>Anas</taxon>
    </lineage>
</organism>
<name>A0A493TS10_ANAPP</name>
<dbReference type="PROSITE" id="PS50222">
    <property type="entry name" value="EF_HAND_2"/>
    <property type="match status" value="2"/>
</dbReference>
<dbReference type="Proteomes" id="UP000016666">
    <property type="component" value="Chromosome 9"/>
</dbReference>
<evidence type="ECO:0000256" key="4">
    <source>
        <dbReference type="SAM" id="MobiDB-lite"/>
    </source>
</evidence>
<dbReference type="InterPro" id="IPR040365">
    <property type="entry name" value="EFHD1/2"/>
</dbReference>
<keyword evidence="2" id="KW-0677">Repeat</keyword>
<feature type="region of interest" description="Disordered" evidence="4">
    <location>
        <begin position="1"/>
        <end position="49"/>
    </location>
</feature>
<evidence type="ECO:0000256" key="3">
    <source>
        <dbReference type="ARBA" id="ARBA00022837"/>
    </source>
</evidence>
<gene>
    <name evidence="6" type="primary">EFHD1</name>
</gene>
<reference evidence="6" key="3">
    <citation type="submission" date="2025-09" db="UniProtKB">
        <authorList>
            <consortium name="Ensembl"/>
        </authorList>
    </citation>
    <scope>IDENTIFICATION</scope>
</reference>
<keyword evidence="3" id="KW-0106">Calcium</keyword>
<dbReference type="CDD" id="cd00051">
    <property type="entry name" value="EFh"/>
    <property type="match status" value="1"/>
</dbReference>
<evidence type="ECO:0000313" key="6">
    <source>
        <dbReference type="Ensembl" id="ENSAPLP00000028390.1"/>
    </source>
</evidence>
<dbReference type="PANTHER" id="PTHR13025">
    <property type="entry name" value="EF-HAND DOMAIN-CONTAINING PROTEIN D"/>
    <property type="match status" value="1"/>
</dbReference>
<feature type="domain" description="EF-hand" evidence="5">
    <location>
        <begin position="124"/>
        <end position="159"/>
    </location>
</feature>
<protein>
    <submittedName>
        <fullName evidence="6">EF-hand domain family member D1</fullName>
    </submittedName>
</protein>
<dbReference type="InterPro" id="IPR002048">
    <property type="entry name" value="EF_hand_dom"/>
</dbReference>
<keyword evidence="1" id="KW-0479">Metal-binding</keyword>
<dbReference type="InterPro" id="IPR011992">
    <property type="entry name" value="EF-hand-dom_pair"/>
</dbReference>
<dbReference type="GO" id="GO:1900069">
    <property type="term" value="P:regulation of cellular hyperosmotic salinity response"/>
    <property type="evidence" value="ECO:0007669"/>
    <property type="project" value="Ensembl"/>
</dbReference>
<evidence type="ECO:0000259" key="5">
    <source>
        <dbReference type="PROSITE" id="PS50222"/>
    </source>
</evidence>
<dbReference type="GeneTree" id="ENSGT00390000012058"/>
<dbReference type="GO" id="GO:0005743">
    <property type="term" value="C:mitochondrial inner membrane"/>
    <property type="evidence" value="ECO:0007669"/>
    <property type="project" value="Ensembl"/>
</dbReference>
<reference evidence="6 7" key="1">
    <citation type="submission" date="2017-10" db="EMBL/GenBank/DDBJ databases">
        <title>A new Pekin duck reference genome.</title>
        <authorList>
            <person name="Hou Z.-C."/>
            <person name="Zhou Z.-K."/>
            <person name="Zhu F."/>
            <person name="Hou S.-S."/>
        </authorList>
    </citation>
    <scope>NUCLEOTIDE SEQUENCE [LARGE SCALE GENOMIC DNA]</scope>
</reference>